<evidence type="ECO:0000313" key="3">
    <source>
        <dbReference type="EMBL" id="CAK8997208.1"/>
    </source>
</evidence>
<gene>
    <name evidence="3" type="ORF">CCMP2556_LOCUS4757</name>
</gene>
<evidence type="ECO:0000313" key="4">
    <source>
        <dbReference type="Proteomes" id="UP001642484"/>
    </source>
</evidence>
<keyword evidence="1" id="KW-0479">Metal-binding</keyword>
<dbReference type="Proteomes" id="UP001642484">
    <property type="component" value="Unassembled WGS sequence"/>
</dbReference>
<dbReference type="PROSITE" id="PS50103">
    <property type="entry name" value="ZF_C3H1"/>
    <property type="match status" value="1"/>
</dbReference>
<feature type="zinc finger region" description="C3H1-type" evidence="1">
    <location>
        <begin position="95"/>
        <end position="122"/>
    </location>
</feature>
<name>A0ABP0I4L4_9DINO</name>
<sequence length="147" mass="16715">MEQGIRYDKTFIHIEEAPAGLLAASKCRAKSAPPMFGREKDPEVKWRMWKGFQVQQLMMQTQQRALSLPLPPAASSEKAAVHGAALFAGSFGHPDLCRRPCILFMKNICRRGSTCGFCHLPHETRLPSFNLQQRHFLQKLSDFNFLQ</sequence>
<feature type="non-terminal residue" evidence="3">
    <location>
        <position position="147"/>
    </location>
</feature>
<keyword evidence="1" id="KW-0863">Zinc-finger</keyword>
<comment type="caution">
    <text evidence="3">The sequence shown here is derived from an EMBL/GenBank/DDBJ whole genome shotgun (WGS) entry which is preliminary data.</text>
</comment>
<dbReference type="EMBL" id="CAXAMN010002000">
    <property type="protein sequence ID" value="CAK8997208.1"/>
    <property type="molecule type" value="Genomic_DNA"/>
</dbReference>
<dbReference type="InterPro" id="IPR000571">
    <property type="entry name" value="Znf_CCCH"/>
</dbReference>
<protein>
    <recommendedName>
        <fullName evidence="2">C3H1-type domain-containing protein</fullName>
    </recommendedName>
</protein>
<accession>A0ABP0I4L4</accession>
<proteinExistence type="predicted"/>
<evidence type="ECO:0000259" key="2">
    <source>
        <dbReference type="PROSITE" id="PS50103"/>
    </source>
</evidence>
<organism evidence="3 4">
    <name type="scientific">Durusdinium trenchii</name>
    <dbReference type="NCBI Taxonomy" id="1381693"/>
    <lineage>
        <taxon>Eukaryota</taxon>
        <taxon>Sar</taxon>
        <taxon>Alveolata</taxon>
        <taxon>Dinophyceae</taxon>
        <taxon>Suessiales</taxon>
        <taxon>Symbiodiniaceae</taxon>
        <taxon>Durusdinium</taxon>
    </lineage>
</organism>
<reference evidence="3 4" key="1">
    <citation type="submission" date="2024-02" db="EMBL/GenBank/DDBJ databases">
        <authorList>
            <person name="Chen Y."/>
            <person name="Shah S."/>
            <person name="Dougan E. K."/>
            <person name="Thang M."/>
            <person name="Chan C."/>
        </authorList>
    </citation>
    <scope>NUCLEOTIDE SEQUENCE [LARGE SCALE GENOMIC DNA]</scope>
</reference>
<keyword evidence="4" id="KW-1185">Reference proteome</keyword>
<evidence type="ECO:0000256" key="1">
    <source>
        <dbReference type="PROSITE-ProRule" id="PRU00723"/>
    </source>
</evidence>
<keyword evidence="1" id="KW-0862">Zinc</keyword>
<feature type="domain" description="C3H1-type" evidence="2">
    <location>
        <begin position="95"/>
        <end position="122"/>
    </location>
</feature>